<dbReference type="Proteomes" id="UP000224567">
    <property type="component" value="Unassembled WGS sequence"/>
</dbReference>
<dbReference type="EMBL" id="MLFT02000003">
    <property type="protein sequence ID" value="PHT52752.1"/>
    <property type="molecule type" value="Genomic_DNA"/>
</dbReference>
<dbReference type="Gene3D" id="1.10.1200.270">
    <property type="entry name" value="Methyltransferase, alpha-helical capping domain"/>
    <property type="match status" value="1"/>
</dbReference>
<accession>A0A2G2X5I6</accession>
<evidence type="ECO:0000256" key="5">
    <source>
        <dbReference type="ARBA" id="ARBA00022842"/>
    </source>
</evidence>
<evidence type="ECO:0000256" key="2">
    <source>
        <dbReference type="ARBA" id="ARBA00022603"/>
    </source>
</evidence>
<name>A0A2G2X5I6_CAPBA</name>
<dbReference type="GO" id="GO:0032259">
    <property type="term" value="P:methylation"/>
    <property type="evidence" value="ECO:0007669"/>
    <property type="project" value="UniProtKB-KW"/>
</dbReference>
<dbReference type="SUPFAM" id="SSF53335">
    <property type="entry name" value="S-adenosyl-L-methionine-dependent methyltransferases"/>
    <property type="match status" value="2"/>
</dbReference>
<dbReference type="InterPro" id="IPR029063">
    <property type="entry name" value="SAM-dependent_MTases_sf"/>
</dbReference>
<dbReference type="Gene3D" id="1.10.10.10">
    <property type="entry name" value="Winged helix-like DNA-binding domain superfamily/Winged helix DNA-binding domain"/>
    <property type="match status" value="1"/>
</dbReference>
<dbReference type="SUPFAM" id="SSF46785">
    <property type="entry name" value="Winged helix' DNA-binding domain"/>
    <property type="match status" value="1"/>
</dbReference>
<proteinExistence type="inferred from homology"/>
<evidence type="ECO:0000256" key="4">
    <source>
        <dbReference type="ARBA" id="ARBA00022723"/>
    </source>
</evidence>
<dbReference type="InterPro" id="IPR040608">
    <property type="entry name" value="Snf8/Vps36"/>
</dbReference>
<dbReference type="InterPro" id="IPR005299">
    <property type="entry name" value="MeTrfase_7"/>
</dbReference>
<dbReference type="Gene3D" id="3.10.20.90">
    <property type="entry name" value="Phosphatidylinositol 3-kinase Catalytic Subunit, Chain A, domain 1"/>
    <property type="match status" value="1"/>
</dbReference>
<dbReference type="Pfam" id="PF04157">
    <property type="entry name" value="EAP30"/>
    <property type="match status" value="1"/>
</dbReference>
<evidence type="ECO:0000313" key="7">
    <source>
        <dbReference type="EMBL" id="PHT52752.1"/>
    </source>
</evidence>
<dbReference type="PROSITE" id="PS51257">
    <property type="entry name" value="PROKAR_LIPOPROTEIN"/>
    <property type="match status" value="1"/>
</dbReference>
<keyword evidence="3" id="KW-0808">Transferase</keyword>
<dbReference type="InterPro" id="IPR036390">
    <property type="entry name" value="WH_DNA-bd_sf"/>
</dbReference>
<dbReference type="PANTHER" id="PTHR31009">
    <property type="entry name" value="S-ADENOSYL-L-METHIONINE:CARBOXYL METHYLTRANSFERASE FAMILY PROTEIN"/>
    <property type="match status" value="1"/>
</dbReference>
<evidence type="ECO:0000256" key="1">
    <source>
        <dbReference type="ARBA" id="ARBA00007967"/>
    </source>
</evidence>
<dbReference type="GO" id="GO:0008168">
    <property type="term" value="F:methyltransferase activity"/>
    <property type="evidence" value="ECO:0007669"/>
    <property type="project" value="UniProtKB-KW"/>
</dbReference>
<gene>
    <name evidence="7" type="ORF">CQW23_07214</name>
</gene>
<dbReference type="GO" id="GO:0046872">
    <property type="term" value="F:metal ion binding"/>
    <property type="evidence" value="ECO:0007669"/>
    <property type="project" value="UniProtKB-KW"/>
</dbReference>
<keyword evidence="5" id="KW-0460">Magnesium</keyword>
<organism evidence="7 8">
    <name type="scientific">Capsicum baccatum</name>
    <name type="common">Peruvian pepper</name>
    <dbReference type="NCBI Taxonomy" id="33114"/>
    <lineage>
        <taxon>Eukaryota</taxon>
        <taxon>Viridiplantae</taxon>
        <taxon>Streptophyta</taxon>
        <taxon>Embryophyta</taxon>
        <taxon>Tracheophyta</taxon>
        <taxon>Spermatophyta</taxon>
        <taxon>Magnoliopsida</taxon>
        <taxon>eudicotyledons</taxon>
        <taxon>Gunneridae</taxon>
        <taxon>Pentapetalae</taxon>
        <taxon>asterids</taxon>
        <taxon>lamiids</taxon>
        <taxon>Solanales</taxon>
        <taxon>Solanaceae</taxon>
        <taxon>Solanoideae</taxon>
        <taxon>Capsiceae</taxon>
        <taxon>Capsicum</taxon>
    </lineage>
</organism>
<evidence type="ECO:0000256" key="3">
    <source>
        <dbReference type="ARBA" id="ARBA00022679"/>
    </source>
</evidence>
<dbReference type="Pfam" id="PF03492">
    <property type="entry name" value="Methyltransf_7"/>
    <property type="match status" value="2"/>
</dbReference>
<protein>
    <submittedName>
        <fullName evidence="7">Indole-3-acetate O-methyltransferase 1</fullName>
    </submittedName>
</protein>
<comment type="caution">
    <text evidence="7">The sequence shown here is derived from an EMBL/GenBank/DDBJ whole genome shotgun (WGS) entry which is preliminary data.</text>
</comment>
<keyword evidence="8" id="KW-1185">Reference proteome</keyword>
<sequence>MLHLLKETLDGVQLSPFVMVYLGCSCGSNTVYIIDVIVEHMRRRYEAMVQQPPEFFVFFSDLPSNHFNTLFEILPPLANNGYGSMEEFLASNSHRSYFAAGVPVSFYRRLFPARSVDDFYSFLGTYSMESKVTTSQPLGNDVIGALMDLIDALGRKMEDNPNALRSEMTSLKGVFSGSLDIEVYVYSIVSSYDVFSEPYAYKVSSLLEHEKGVIKNFQVSVDVSNDGLDIEHGLLNMCNKSHYITLVHSDLVFVLVVDNVLNDCELGNLVKGMVHLDLNLYHLIPFDPGILLRYKGYSCWSCSRILDIEAIHVLVTCVEVYRKLLHLCSRGKIVEVCLATRPHNGGLISLDDLCKLLGQRRKAVRETISEDDCLCAISKLVLGSGFEVITVGKKQLVRSVPTELNKDHNKILELDQVPDVVLDNRSMAYNKGRIYIYGANESTAKAYKKQFQSDLADFLCARSKEMKRGGSMFLVLLGRTSVEPTDQGGSGLLFGTHFQDAWDDLVQEKLHDILGIKRIESGYGAEFLDYFPRITYAPKGEKRAYADKTGRCNMKYNVSGQPPSRFSYERNRDIAAPCTTSRYVQASESPHSHQIHKPEAGGKLRLLCSYGDGILPRPNEGKLRYVAGEMRIISIRKNLTFDEIVRKTTAICNQPHTIKYQLPEEDLDALVSILFYEDLQYMIKEHHDLGKSSQRIGLFLIPSVDSEGPCFFEVVTLQLT</sequence>
<dbReference type="Gene3D" id="3.40.50.150">
    <property type="entry name" value="Vaccinia Virus protein VP39"/>
    <property type="match status" value="2"/>
</dbReference>
<evidence type="ECO:0000313" key="8">
    <source>
        <dbReference type="Proteomes" id="UP000224567"/>
    </source>
</evidence>
<dbReference type="SMART" id="SM00666">
    <property type="entry name" value="PB1"/>
    <property type="match status" value="1"/>
</dbReference>
<dbReference type="AlphaFoldDB" id="A0A2G2X5I6"/>
<dbReference type="Pfam" id="PF00564">
    <property type="entry name" value="PB1"/>
    <property type="match status" value="1"/>
</dbReference>
<keyword evidence="4" id="KW-0479">Metal-binding</keyword>
<dbReference type="OrthoDB" id="1523883at2759"/>
<evidence type="ECO:0000259" key="6">
    <source>
        <dbReference type="SMART" id="SM00666"/>
    </source>
</evidence>
<feature type="domain" description="PB1" evidence="6">
    <location>
        <begin position="618"/>
        <end position="703"/>
    </location>
</feature>
<dbReference type="InterPro" id="IPR042086">
    <property type="entry name" value="MeTrfase_capping"/>
</dbReference>
<reference evidence="7 8" key="1">
    <citation type="journal article" date="2017" name="Genome Biol.">
        <title>New reference genome sequences of hot pepper reveal the massive evolution of plant disease-resistance genes by retroduplication.</title>
        <authorList>
            <person name="Kim S."/>
            <person name="Park J."/>
            <person name="Yeom S.I."/>
            <person name="Kim Y.M."/>
            <person name="Seo E."/>
            <person name="Kim K.T."/>
            <person name="Kim M.S."/>
            <person name="Lee J.M."/>
            <person name="Cheong K."/>
            <person name="Shin H.S."/>
            <person name="Kim S.B."/>
            <person name="Han K."/>
            <person name="Lee J."/>
            <person name="Park M."/>
            <person name="Lee H.A."/>
            <person name="Lee H.Y."/>
            <person name="Lee Y."/>
            <person name="Oh S."/>
            <person name="Lee J.H."/>
            <person name="Choi E."/>
            <person name="Choi E."/>
            <person name="Lee S.E."/>
            <person name="Jeon J."/>
            <person name="Kim H."/>
            <person name="Choi G."/>
            <person name="Song H."/>
            <person name="Lee J."/>
            <person name="Lee S.C."/>
            <person name="Kwon J.K."/>
            <person name="Lee H.Y."/>
            <person name="Koo N."/>
            <person name="Hong Y."/>
            <person name="Kim R.W."/>
            <person name="Kang W.H."/>
            <person name="Huh J.H."/>
            <person name="Kang B.C."/>
            <person name="Yang T.J."/>
            <person name="Lee Y.H."/>
            <person name="Bennetzen J.L."/>
            <person name="Choi D."/>
        </authorList>
    </citation>
    <scope>NUCLEOTIDE SEQUENCE [LARGE SCALE GENOMIC DNA]</scope>
    <source>
        <strain evidence="8">cv. PBC81</strain>
    </source>
</reference>
<dbReference type="SUPFAM" id="SSF54277">
    <property type="entry name" value="CAD &amp; PB1 domains"/>
    <property type="match status" value="1"/>
</dbReference>
<reference evidence="8" key="2">
    <citation type="journal article" date="2017" name="J. Anim. Genet.">
        <title>Multiple reference genome sequences of hot pepper reveal the massive evolution of plant disease resistance genes by retroduplication.</title>
        <authorList>
            <person name="Kim S."/>
            <person name="Park J."/>
            <person name="Yeom S.-I."/>
            <person name="Kim Y.-M."/>
            <person name="Seo E."/>
            <person name="Kim K.-T."/>
            <person name="Kim M.-S."/>
            <person name="Lee J.M."/>
            <person name="Cheong K."/>
            <person name="Shin H.-S."/>
            <person name="Kim S.-B."/>
            <person name="Han K."/>
            <person name="Lee J."/>
            <person name="Park M."/>
            <person name="Lee H.-A."/>
            <person name="Lee H.-Y."/>
            <person name="Lee Y."/>
            <person name="Oh S."/>
            <person name="Lee J.H."/>
            <person name="Choi E."/>
            <person name="Choi E."/>
            <person name="Lee S.E."/>
            <person name="Jeon J."/>
            <person name="Kim H."/>
            <person name="Choi G."/>
            <person name="Song H."/>
            <person name="Lee J."/>
            <person name="Lee S.-C."/>
            <person name="Kwon J.-K."/>
            <person name="Lee H.-Y."/>
            <person name="Koo N."/>
            <person name="Hong Y."/>
            <person name="Kim R.W."/>
            <person name="Kang W.-H."/>
            <person name="Huh J.H."/>
            <person name="Kang B.-C."/>
            <person name="Yang T.-J."/>
            <person name="Lee Y.-H."/>
            <person name="Bennetzen J.L."/>
            <person name="Choi D."/>
        </authorList>
    </citation>
    <scope>NUCLEOTIDE SEQUENCE [LARGE SCALE GENOMIC DNA]</scope>
    <source>
        <strain evidence="8">cv. PBC81</strain>
    </source>
</reference>
<comment type="similarity">
    <text evidence="1">Belongs to the methyltransferase superfamily. Type-7 methyltransferase family.</text>
</comment>
<keyword evidence="2" id="KW-0489">Methyltransferase</keyword>
<dbReference type="InterPro" id="IPR000270">
    <property type="entry name" value="PB1_dom"/>
</dbReference>
<dbReference type="InterPro" id="IPR036388">
    <property type="entry name" value="WH-like_DNA-bd_sf"/>
</dbReference>
<dbReference type="CDD" id="cd06410">
    <property type="entry name" value="PB1_UP2"/>
    <property type="match status" value="1"/>
</dbReference>